<feature type="compositionally biased region" description="Polar residues" evidence="1">
    <location>
        <begin position="12"/>
        <end position="23"/>
    </location>
</feature>
<dbReference type="AlphaFoldDB" id="A0A2N3V3A5"/>
<evidence type="ECO:0000256" key="1">
    <source>
        <dbReference type="SAM" id="MobiDB-lite"/>
    </source>
</evidence>
<name>A0A2N3V3A5_9BACT</name>
<evidence type="ECO:0000313" key="3">
    <source>
        <dbReference type="Proteomes" id="UP000233782"/>
    </source>
</evidence>
<evidence type="ECO:0000313" key="2">
    <source>
        <dbReference type="EMBL" id="PKV76112.1"/>
    </source>
</evidence>
<reference evidence="2 3" key="1">
    <citation type="submission" date="2017-12" db="EMBL/GenBank/DDBJ databases">
        <title>Genomic Encyclopedia of Type Strains, Phase III (KMG-III): the genomes of soil and plant-associated and newly described type strains.</title>
        <authorList>
            <person name="Whitman W."/>
        </authorList>
    </citation>
    <scope>NUCLEOTIDE SEQUENCE [LARGE SCALE GENOMIC DNA]</scope>
    <source>
        <strain evidence="2 3">LP43</strain>
    </source>
</reference>
<proteinExistence type="predicted"/>
<accession>A0A2N3V3A5</accession>
<protein>
    <submittedName>
        <fullName evidence="2">Uncharacterized protein</fullName>
    </submittedName>
</protein>
<comment type="caution">
    <text evidence="2">The sequence shown here is derived from an EMBL/GenBank/DDBJ whole genome shotgun (WGS) entry which is preliminary data.</text>
</comment>
<gene>
    <name evidence="2" type="ORF">BD749_1062</name>
</gene>
<feature type="region of interest" description="Disordered" evidence="1">
    <location>
        <begin position="1"/>
        <end position="23"/>
    </location>
</feature>
<sequence>MYQPLAQKDKAQTNNWLASPTSQKSITIPELDLKVEMP</sequence>
<dbReference type="EMBL" id="PJMU01000001">
    <property type="protein sequence ID" value="PKV76112.1"/>
    <property type="molecule type" value="Genomic_DNA"/>
</dbReference>
<dbReference type="Proteomes" id="UP000233782">
    <property type="component" value="Unassembled WGS sequence"/>
</dbReference>
<organism evidence="2 3">
    <name type="scientific">Pontibacter ramchanderi</name>
    <dbReference type="NCBI Taxonomy" id="1179743"/>
    <lineage>
        <taxon>Bacteria</taxon>
        <taxon>Pseudomonadati</taxon>
        <taxon>Bacteroidota</taxon>
        <taxon>Cytophagia</taxon>
        <taxon>Cytophagales</taxon>
        <taxon>Hymenobacteraceae</taxon>
        <taxon>Pontibacter</taxon>
    </lineage>
</organism>
<keyword evidence="3" id="KW-1185">Reference proteome</keyword>